<organism evidence="8 9">
    <name type="scientific">Erythroxylum novogranatense</name>
    <dbReference type="NCBI Taxonomy" id="1862640"/>
    <lineage>
        <taxon>Eukaryota</taxon>
        <taxon>Viridiplantae</taxon>
        <taxon>Streptophyta</taxon>
        <taxon>Embryophyta</taxon>
        <taxon>Tracheophyta</taxon>
        <taxon>Spermatophyta</taxon>
        <taxon>Magnoliopsida</taxon>
        <taxon>eudicotyledons</taxon>
        <taxon>Gunneridae</taxon>
        <taxon>Pentapetalae</taxon>
        <taxon>rosids</taxon>
        <taxon>fabids</taxon>
        <taxon>Malpighiales</taxon>
        <taxon>Erythroxylaceae</taxon>
        <taxon>Erythroxylum</taxon>
    </lineage>
</organism>
<comment type="similarity">
    <text evidence="2 6">Belongs to the UDP-glycosyltransferase family.</text>
</comment>
<dbReference type="GO" id="GO:0047213">
    <property type="term" value="F:anthocyanidin 3-O-glucosyltransferase activity"/>
    <property type="evidence" value="ECO:0007669"/>
    <property type="project" value="UniProtKB-EC"/>
</dbReference>
<comment type="caution">
    <text evidence="8">The sequence shown here is derived from an EMBL/GenBank/DDBJ whole genome shotgun (WGS) entry which is preliminary data.</text>
</comment>
<evidence type="ECO:0000256" key="4">
    <source>
        <dbReference type="ARBA" id="ARBA00022679"/>
    </source>
</evidence>
<dbReference type="AlphaFoldDB" id="A0AAV8TM36"/>
<gene>
    <name evidence="8" type="ORF">K2173_012628</name>
</gene>
<evidence type="ECO:0000256" key="1">
    <source>
        <dbReference type="ARBA" id="ARBA00004935"/>
    </source>
</evidence>
<evidence type="ECO:0000256" key="5">
    <source>
        <dbReference type="ARBA" id="ARBA00047606"/>
    </source>
</evidence>
<dbReference type="PROSITE" id="PS00375">
    <property type="entry name" value="UDPGT"/>
    <property type="match status" value="1"/>
</dbReference>
<accession>A0AAV8TM36</accession>
<dbReference type="EC" id="2.4.1.-" evidence="7"/>
<evidence type="ECO:0000256" key="6">
    <source>
        <dbReference type="RuleBase" id="RU003718"/>
    </source>
</evidence>
<name>A0AAV8TM36_9ROSI</name>
<evidence type="ECO:0000256" key="2">
    <source>
        <dbReference type="ARBA" id="ARBA00009995"/>
    </source>
</evidence>
<dbReference type="EMBL" id="JAIWQS010000004">
    <property type="protein sequence ID" value="KAJ8767070.1"/>
    <property type="molecule type" value="Genomic_DNA"/>
</dbReference>
<dbReference type="Gene3D" id="3.40.50.2000">
    <property type="entry name" value="Glycogen Phosphorylase B"/>
    <property type="match status" value="2"/>
</dbReference>
<keyword evidence="9" id="KW-1185">Reference proteome</keyword>
<dbReference type="InterPro" id="IPR035595">
    <property type="entry name" value="UDP_glycos_trans_CS"/>
</dbReference>
<dbReference type="CDD" id="cd03784">
    <property type="entry name" value="GT1_Gtf-like"/>
    <property type="match status" value="1"/>
</dbReference>
<dbReference type="Pfam" id="PF00201">
    <property type="entry name" value="UDPGT"/>
    <property type="match status" value="1"/>
</dbReference>
<dbReference type="PANTHER" id="PTHR48047:SF45">
    <property type="entry name" value="SCOPOLETIN GLUCOSYLTRANSFERASE-LIKE"/>
    <property type="match status" value="1"/>
</dbReference>
<dbReference type="SUPFAM" id="SSF53756">
    <property type="entry name" value="UDP-Glycosyltransferase/glycogen phosphorylase"/>
    <property type="match status" value="1"/>
</dbReference>
<keyword evidence="4 6" id="KW-0808">Transferase</keyword>
<dbReference type="InterPro" id="IPR002213">
    <property type="entry name" value="UDP_glucos_trans"/>
</dbReference>
<dbReference type="PANTHER" id="PTHR48047">
    <property type="entry name" value="GLYCOSYLTRANSFERASE"/>
    <property type="match status" value="1"/>
</dbReference>
<keyword evidence="3 6" id="KW-0328">Glycosyltransferase</keyword>
<reference evidence="8 9" key="1">
    <citation type="submission" date="2021-09" db="EMBL/GenBank/DDBJ databases">
        <title>Genomic insights and catalytic innovation underlie evolution of tropane alkaloids biosynthesis.</title>
        <authorList>
            <person name="Wang Y.-J."/>
            <person name="Tian T."/>
            <person name="Huang J.-P."/>
            <person name="Huang S.-X."/>
        </authorList>
    </citation>
    <scope>NUCLEOTIDE SEQUENCE [LARGE SCALE GENOMIC DNA]</scope>
    <source>
        <strain evidence="8">KIB-2018</strain>
        <tissue evidence="8">Leaf</tissue>
    </source>
</reference>
<dbReference type="FunFam" id="3.40.50.2000:FF:000071">
    <property type="entry name" value="Glycosyltransferase"/>
    <property type="match status" value="1"/>
</dbReference>
<evidence type="ECO:0000313" key="9">
    <source>
        <dbReference type="Proteomes" id="UP001159364"/>
    </source>
</evidence>
<dbReference type="Proteomes" id="UP001159364">
    <property type="component" value="Linkage Group LG04"/>
</dbReference>
<dbReference type="FunFam" id="3.40.50.2000:FF:000047">
    <property type="entry name" value="Glycosyltransferase"/>
    <property type="match status" value="1"/>
</dbReference>
<comment type="pathway">
    <text evidence="1">Pigment biosynthesis; anthocyanin biosynthesis.</text>
</comment>
<comment type="catalytic activity">
    <reaction evidence="5">
        <text>an anthocyanidin + UDP-alpha-D-glucose + H(+) = an anthocyanidin 3-O-beta-D-glucoside + UDP</text>
        <dbReference type="Rhea" id="RHEA:20093"/>
        <dbReference type="ChEBI" id="CHEBI:15378"/>
        <dbReference type="ChEBI" id="CHEBI:16307"/>
        <dbReference type="ChEBI" id="CHEBI:58223"/>
        <dbReference type="ChEBI" id="CHEBI:58885"/>
        <dbReference type="ChEBI" id="CHEBI:143576"/>
        <dbReference type="EC" id="2.4.1.115"/>
    </reaction>
</comment>
<protein>
    <recommendedName>
        <fullName evidence="7">Glycosyltransferase</fullName>
        <ecNumber evidence="7">2.4.1.-</ecNumber>
    </recommendedName>
</protein>
<evidence type="ECO:0000313" key="8">
    <source>
        <dbReference type="EMBL" id="KAJ8767070.1"/>
    </source>
</evidence>
<proteinExistence type="inferred from homology"/>
<evidence type="ECO:0000256" key="7">
    <source>
        <dbReference type="RuleBase" id="RU362057"/>
    </source>
</evidence>
<sequence length="491" mass="54924">MGSEDRQLHIFFLPFMAHGHMIPTMDMANLFVSRGIKATIVTTPLNVPFVAKSIQKTESLGLKIDIKVINFPAVEVGLPEGYETADAMTSSKAQGMDMAVLLKKFFTATALLQGPVEKLMQEGRPDCLIADMFFPWATDSATKFGIPRLVFHGTGFFALCTAECIRLYEPQKTASSDSESFVVPNLPGDITFTRKQMLGHQNGDDDDDIVKLINTVKESELTSYGVIVNSVYELEQTYADHYRKVLGRRAWPIGPLSLCNRDMEDKVQRGKEVAISEHECMKWLDSKKPNSVIYLCFGSIANFKASQLKELALGLEASGQSFIWVVRKDQSINQKEEEDWLPEGFENRMEGKGLIIRGWAPQVLILDHYAIGGFVTHCGWNSTLEGITAAKPMVTWPLSADQFYNEKLVTEVLKIGVPVGVKQWVRLYGDFIEREAIEKSVTRVMLGSEAEAMRSRVKEYGEMVRKAVEEGGSSDSNLKALIQELKDRRAV</sequence>
<evidence type="ECO:0000256" key="3">
    <source>
        <dbReference type="ARBA" id="ARBA00022676"/>
    </source>
</evidence>